<dbReference type="EMBL" id="JADXDR010000101">
    <property type="protein sequence ID" value="KAI7839400.1"/>
    <property type="molecule type" value="Genomic_DNA"/>
</dbReference>
<evidence type="ECO:0000256" key="7">
    <source>
        <dbReference type="RuleBase" id="RU004241"/>
    </source>
</evidence>
<dbReference type="GO" id="GO:0006979">
    <property type="term" value="P:response to oxidative stress"/>
    <property type="evidence" value="ECO:0007669"/>
    <property type="project" value="InterPro"/>
</dbReference>
<comment type="cofactor">
    <cofactor evidence="2">
        <name>Ca(2+)</name>
        <dbReference type="ChEBI" id="CHEBI:29108"/>
    </cofactor>
</comment>
<dbReference type="PROSITE" id="PS50873">
    <property type="entry name" value="PEROXIDASE_4"/>
    <property type="match status" value="1"/>
</dbReference>
<comment type="catalytic activity">
    <reaction evidence="1">
        <text>2 a phenolic donor + H2O2 = 2 a phenolic radical donor + 2 H2O</text>
        <dbReference type="Rhea" id="RHEA:56136"/>
        <dbReference type="ChEBI" id="CHEBI:15377"/>
        <dbReference type="ChEBI" id="CHEBI:16240"/>
        <dbReference type="ChEBI" id="CHEBI:139520"/>
        <dbReference type="ChEBI" id="CHEBI:139521"/>
        <dbReference type="EC" id="1.11.1.7"/>
    </reaction>
</comment>
<feature type="domain" description="Plant heme peroxidase family profile" evidence="8">
    <location>
        <begin position="13"/>
        <end position="167"/>
    </location>
</feature>
<organism evidence="9 10">
    <name type="scientific">Chlorella ohadii</name>
    <dbReference type="NCBI Taxonomy" id="2649997"/>
    <lineage>
        <taxon>Eukaryota</taxon>
        <taxon>Viridiplantae</taxon>
        <taxon>Chlorophyta</taxon>
        <taxon>core chlorophytes</taxon>
        <taxon>Trebouxiophyceae</taxon>
        <taxon>Chlorellales</taxon>
        <taxon>Chlorellaceae</taxon>
        <taxon>Chlorella clade</taxon>
        <taxon>Chlorella</taxon>
    </lineage>
</organism>
<accession>A0AAD5DP81</accession>
<keyword evidence="4" id="KW-0575">Peroxidase</keyword>
<evidence type="ECO:0000259" key="8">
    <source>
        <dbReference type="PROSITE" id="PS50873"/>
    </source>
</evidence>
<dbReference type="GO" id="GO:0020037">
    <property type="term" value="F:heme binding"/>
    <property type="evidence" value="ECO:0007669"/>
    <property type="project" value="InterPro"/>
</dbReference>
<evidence type="ECO:0000256" key="5">
    <source>
        <dbReference type="ARBA" id="ARBA00022723"/>
    </source>
</evidence>
<dbReference type="Gene3D" id="1.10.520.10">
    <property type="match status" value="1"/>
</dbReference>
<comment type="similarity">
    <text evidence="7">Belongs to the peroxidase family.</text>
</comment>
<protein>
    <recommendedName>
        <fullName evidence="8">Plant heme peroxidase family profile domain-containing protein</fullName>
    </recommendedName>
</protein>
<dbReference type="InterPro" id="IPR002016">
    <property type="entry name" value="Haem_peroxidase"/>
</dbReference>
<dbReference type="Pfam" id="PF00141">
    <property type="entry name" value="peroxidase"/>
    <property type="match status" value="1"/>
</dbReference>
<dbReference type="PANTHER" id="PTHR31517">
    <property type="match status" value="1"/>
</dbReference>
<dbReference type="InterPro" id="IPR000823">
    <property type="entry name" value="Peroxidase_pln"/>
</dbReference>
<dbReference type="GO" id="GO:0046872">
    <property type="term" value="F:metal ion binding"/>
    <property type="evidence" value="ECO:0007669"/>
    <property type="project" value="UniProtKB-KW"/>
</dbReference>
<evidence type="ECO:0000313" key="10">
    <source>
        <dbReference type="Proteomes" id="UP001205105"/>
    </source>
</evidence>
<gene>
    <name evidence="9" type="ORF">COHA_006801</name>
</gene>
<evidence type="ECO:0000256" key="3">
    <source>
        <dbReference type="ARBA" id="ARBA00001970"/>
    </source>
</evidence>
<keyword evidence="5" id="KW-0479">Metal-binding</keyword>
<evidence type="ECO:0000256" key="6">
    <source>
        <dbReference type="ARBA" id="ARBA00023004"/>
    </source>
</evidence>
<dbReference type="GO" id="GO:0140825">
    <property type="term" value="F:lactoperoxidase activity"/>
    <property type="evidence" value="ECO:0007669"/>
    <property type="project" value="UniProtKB-EC"/>
</dbReference>
<dbReference type="PANTHER" id="PTHR31517:SF48">
    <property type="entry name" value="PEROXIDASE 16-RELATED"/>
    <property type="match status" value="1"/>
</dbReference>
<reference evidence="9" key="1">
    <citation type="submission" date="2020-11" db="EMBL/GenBank/DDBJ databases">
        <title>Chlorella ohadii genome sequencing and assembly.</title>
        <authorList>
            <person name="Murik O."/>
            <person name="Treves H."/>
            <person name="Kedem I."/>
            <person name="Shotland Y."/>
            <person name="Kaplan A."/>
        </authorList>
    </citation>
    <scope>NUCLEOTIDE SEQUENCE</scope>
    <source>
        <strain evidence="9">1</strain>
    </source>
</reference>
<comment type="cofactor">
    <cofactor evidence="3">
        <name>heme b</name>
        <dbReference type="ChEBI" id="CHEBI:60344"/>
    </cofactor>
</comment>
<dbReference type="Gene3D" id="1.10.420.10">
    <property type="entry name" value="Peroxidase, domain 2"/>
    <property type="match status" value="1"/>
</dbReference>
<keyword evidence="10" id="KW-1185">Reference proteome</keyword>
<evidence type="ECO:0000256" key="4">
    <source>
        <dbReference type="ARBA" id="ARBA00022559"/>
    </source>
</evidence>
<dbReference type="InterPro" id="IPR010255">
    <property type="entry name" value="Haem_peroxidase_sf"/>
</dbReference>
<evidence type="ECO:0000256" key="2">
    <source>
        <dbReference type="ARBA" id="ARBA00001913"/>
    </source>
</evidence>
<sequence>MPAPTTRKHLIQIRLQPTTKKGGPNGSLRYETTYAANSDSRMVQAVAYIDKWAAAINARLAAAAQGKHRNPRIPAGTKISLADVTKLAGAAAVAALGGPSRYELFNLVPLGRKDQGFADDVSGLPAPFFGFGDLACRFRGMGYTLQVQGSVWLDYFTMVLMKKGAFTSDNTLLTNRNTASLVRHFAKSQRAFYNAFAHAYLKMASMNAVWQPYM</sequence>
<keyword evidence="4" id="KW-0560">Oxidoreductase</keyword>
<dbReference type="AlphaFoldDB" id="A0AAD5DP81"/>
<dbReference type="SUPFAM" id="SSF48113">
    <property type="entry name" value="Heme-dependent peroxidases"/>
    <property type="match status" value="1"/>
</dbReference>
<evidence type="ECO:0000313" key="9">
    <source>
        <dbReference type="EMBL" id="KAI7839400.1"/>
    </source>
</evidence>
<comment type="caution">
    <text evidence="9">The sequence shown here is derived from an EMBL/GenBank/DDBJ whole genome shotgun (WGS) entry which is preliminary data.</text>
</comment>
<evidence type="ECO:0000256" key="1">
    <source>
        <dbReference type="ARBA" id="ARBA00000189"/>
    </source>
</evidence>
<keyword evidence="6" id="KW-0408">Iron</keyword>
<name>A0AAD5DP81_9CHLO</name>
<proteinExistence type="inferred from homology"/>
<dbReference type="Proteomes" id="UP001205105">
    <property type="component" value="Unassembled WGS sequence"/>
</dbReference>